<dbReference type="NCBIfam" id="NF041260">
    <property type="entry name" value="actino_IHF"/>
    <property type="match status" value="1"/>
</dbReference>
<protein>
    <recommendedName>
        <fullName evidence="1">Integration host factor-like helix-two turn-helix domain-containing protein</fullName>
    </recommendedName>
</protein>
<reference evidence="2 3" key="1">
    <citation type="submission" date="2016-11" db="EMBL/GenBank/DDBJ databases">
        <authorList>
            <person name="Jaros S."/>
            <person name="Januszkiewicz K."/>
            <person name="Wedrychowicz H."/>
        </authorList>
    </citation>
    <scope>NUCLEOTIDE SEQUENCE [LARGE SCALE GENOMIC DNA]</scope>
    <source>
        <strain evidence="2 3">DSM 43832</strain>
    </source>
</reference>
<dbReference type="STRING" id="1848.SAMN05443637_123111"/>
<name>A0A1M6ZFZ4_PSETH</name>
<gene>
    <name evidence="2" type="ORF">SAMN05443637_123111</name>
</gene>
<keyword evidence="3" id="KW-1185">Reference proteome</keyword>
<dbReference type="InterPro" id="IPR047806">
    <property type="entry name" value="IHF_actinobact"/>
</dbReference>
<evidence type="ECO:0000313" key="2">
    <source>
        <dbReference type="EMBL" id="SHL29431.1"/>
    </source>
</evidence>
<accession>A0A1M6ZFZ4</accession>
<dbReference type="Pfam" id="PF22525">
    <property type="entry name" value="H2TH_5"/>
    <property type="match status" value="1"/>
</dbReference>
<feature type="domain" description="Integration host factor-like helix-two turn-helix" evidence="1">
    <location>
        <begin position="34"/>
        <end position="100"/>
    </location>
</feature>
<sequence>MALPTLTPEQRAEALKKAAAARTARKELREAIASGKETISDVLGRAKTDQIVGKTKVADLLKSLPGYGPAKVSALLEATGIDASRRAAGLGERQRQALIDALK</sequence>
<dbReference type="RefSeq" id="WP_073459849.1">
    <property type="nucleotide sequence ID" value="NZ_FRAP01000023.1"/>
</dbReference>
<dbReference type="OrthoDB" id="3197442at2"/>
<evidence type="ECO:0000259" key="1">
    <source>
        <dbReference type="Pfam" id="PF22525"/>
    </source>
</evidence>
<evidence type="ECO:0000313" key="3">
    <source>
        <dbReference type="Proteomes" id="UP000184363"/>
    </source>
</evidence>
<dbReference type="Gene3D" id="1.10.8.50">
    <property type="match status" value="1"/>
</dbReference>
<dbReference type="AlphaFoldDB" id="A0A1M6ZFZ4"/>
<dbReference type="EMBL" id="FRAP01000023">
    <property type="protein sequence ID" value="SHL29431.1"/>
    <property type="molecule type" value="Genomic_DNA"/>
</dbReference>
<dbReference type="Proteomes" id="UP000184363">
    <property type="component" value="Unassembled WGS sequence"/>
</dbReference>
<proteinExistence type="predicted"/>
<dbReference type="InterPro" id="IPR055201">
    <property type="entry name" value="IHF-like_H2TH"/>
</dbReference>
<organism evidence="2 3">
    <name type="scientific">Pseudonocardia thermophila</name>
    <dbReference type="NCBI Taxonomy" id="1848"/>
    <lineage>
        <taxon>Bacteria</taxon>
        <taxon>Bacillati</taxon>
        <taxon>Actinomycetota</taxon>
        <taxon>Actinomycetes</taxon>
        <taxon>Pseudonocardiales</taxon>
        <taxon>Pseudonocardiaceae</taxon>
        <taxon>Pseudonocardia</taxon>
    </lineage>
</organism>